<reference evidence="2 3" key="1">
    <citation type="submission" date="2018-03" db="EMBL/GenBank/DDBJ databases">
        <title>Genome sequence of Paenibacillus elgii strain AC13 an antimicrobial compound producing bacteria.</title>
        <authorList>
            <person name="Kurokawa A.S."/>
            <person name="Araujo J.F."/>
            <person name="Costa R.A."/>
            <person name="Ortega D.B."/>
            <person name="Pires A.S."/>
            <person name="Pappas G.J.Jr."/>
            <person name="Franco O.L."/>
            <person name="Barreto C."/>
            <person name="Magalhaes B.S."/>
            <person name="Kruger R.H."/>
        </authorList>
    </citation>
    <scope>NUCLEOTIDE SEQUENCE [LARGE SCALE GENOMIC DNA]</scope>
    <source>
        <strain evidence="2 3">AC13</strain>
    </source>
</reference>
<name>A0A2T6FSQ0_9BACL</name>
<dbReference type="EMBL" id="PYHP01000099">
    <property type="protein sequence ID" value="PUA34934.1"/>
    <property type="molecule type" value="Genomic_DNA"/>
</dbReference>
<keyword evidence="1" id="KW-1133">Transmembrane helix</keyword>
<accession>A0A2T6FSQ0</accession>
<dbReference type="Proteomes" id="UP000244184">
    <property type="component" value="Unassembled WGS sequence"/>
</dbReference>
<dbReference type="AlphaFoldDB" id="A0A2T6FSQ0"/>
<protein>
    <submittedName>
        <fullName evidence="2">Uncharacterized protein</fullName>
    </submittedName>
</protein>
<keyword evidence="1" id="KW-0812">Transmembrane</keyword>
<evidence type="ECO:0000313" key="3">
    <source>
        <dbReference type="Proteomes" id="UP000244184"/>
    </source>
</evidence>
<proteinExistence type="predicted"/>
<feature type="transmembrane region" description="Helical" evidence="1">
    <location>
        <begin position="6"/>
        <end position="26"/>
    </location>
</feature>
<sequence>MDITNFFLIVLWITTIILIIQNRYMFYYIKKENSNMLLQLALTVNINDLNELMSEKQILVLSFQDPNNQQYIDEYLNLSKDNKYLIYYGPQWKANMIKRNNQILNIYTDEKGTFCRKINIIKFPTTIKMNFFNSIFTK</sequence>
<evidence type="ECO:0000313" key="2">
    <source>
        <dbReference type="EMBL" id="PUA34934.1"/>
    </source>
</evidence>
<organism evidence="2 3">
    <name type="scientific">Paenibacillus elgii</name>
    <dbReference type="NCBI Taxonomy" id="189691"/>
    <lineage>
        <taxon>Bacteria</taxon>
        <taxon>Bacillati</taxon>
        <taxon>Bacillota</taxon>
        <taxon>Bacilli</taxon>
        <taxon>Bacillales</taxon>
        <taxon>Paenibacillaceae</taxon>
        <taxon>Paenibacillus</taxon>
    </lineage>
</organism>
<gene>
    <name evidence="2" type="ORF">C8Z91_34265</name>
</gene>
<comment type="caution">
    <text evidence="2">The sequence shown here is derived from an EMBL/GenBank/DDBJ whole genome shotgun (WGS) entry which is preliminary data.</text>
</comment>
<keyword evidence="1" id="KW-0472">Membrane</keyword>
<evidence type="ECO:0000256" key="1">
    <source>
        <dbReference type="SAM" id="Phobius"/>
    </source>
</evidence>